<proteinExistence type="predicted"/>
<gene>
    <name evidence="2" type="ORF">S01H1_70700</name>
</gene>
<evidence type="ECO:0000313" key="2">
    <source>
        <dbReference type="EMBL" id="GAG35587.1"/>
    </source>
</evidence>
<evidence type="ECO:0000256" key="1">
    <source>
        <dbReference type="SAM" id="MobiDB-lite"/>
    </source>
</evidence>
<dbReference type="EMBL" id="BARS01047027">
    <property type="protein sequence ID" value="GAG35587.1"/>
    <property type="molecule type" value="Genomic_DNA"/>
</dbReference>
<protein>
    <submittedName>
        <fullName evidence="2">Uncharacterized protein</fullName>
    </submittedName>
</protein>
<dbReference type="AlphaFoldDB" id="X0XJT1"/>
<organism evidence="2">
    <name type="scientific">marine sediment metagenome</name>
    <dbReference type="NCBI Taxonomy" id="412755"/>
    <lineage>
        <taxon>unclassified sequences</taxon>
        <taxon>metagenomes</taxon>
        <taxon>ecological metagenomes</taxon>
    </lineage>
</organism>
<accession>X0XJT1</accession>
<comment type="caution">
    <text evidence="2">The sequence shown here is derived from an EMBL/GenBank/DDBJ whole genome shotgun (WGS) entry which is preliminary data.</text>
</comment>
<feature type="non-terminal residue" evidence="2">
    <location>
        <position position="1"/>
    </location>
</feature>
<name>X0XJT1_9ZZZZ</name>
<feature type="region of interest" description="Disordered" evidence="1">
    <location>
        <begin position="1"/>
        <end position="20"/>
    </location>
</feature>
<sequence>APVTGKVENAIRSPEDPRVPQVMKEGDHAVVEEGMFDVRERHGKVV</sequence>
<reference evidence="2" key="1">
    <citation type="journal article" date="2014" name="Front. Microbiol.">
        <title>High frequency of phylogenetically diverse reductive dehalogenase-homologous genes in deep subseafloor sedimentary metagenomes.</title>
        <authorList>
            <person name="Kawai M."/>
            <person name="Futagami T."/>
            <person name="Toyoda A."/>
            <person name="Takaki Y."/>
            <person name="Nishi S."/>
            <person name="Hori S."/>
            <person name="Arai W."/>
            <person name="Tsubouchi T."/>
            <person name="Morono Y."/>
            <person name="Uchiyama I."/>
            <person name="Ito T."/>
            <person name="Fujiyama A."/>
            <person name="Inagaki F."/>
            <person name="Takami H."/>
        </authorList>
    </citation>
    <scope>NUCLEOTIDE SEQUENCE</scope>
    <source>
        <strain evidence="2">Expedition CK06-06</strain>
    </source>
</reference>